<dbReference type="GO" id="GO:1905515">
    <property type="term" value="P:non-motile cilium assembly"/>
    <property type="evidence" value="ECO:0007669"/>
    <property type="project" value="TreeGrafter"/>
</dbReference>
<feature type="compositionally biased region" description="Basic and acidic residues" evidence="1">
    <location>
        <begin position="891"/>
        <end position="901"/>
    </location>
</feature>
<dbReference type="Proteomes" id="UP001212841">
    <property type="component" value="Unassembled WGS sequence"/>
</dbReference>
<dbReference type="Pfam" id="PF17661">
    <property type="entry name" value="DUF5523"/>
    <property type="match status" value="1"/>
</dbReference>
<feature type="compositionally biased region" description="Basic and acidic residues" evidence="1">
    <location>
        <begin position="1"/>
        <end position="15"/>
    </location>
</feature>
<feature type="region of interest" description="Disordered" evidence="1">
    <location>
        <begin position="301"/>
        <end position="348"/>
    </location>
</feature>
<reference evidence="4" key="1">
    <citation type="submission" date="2020-05" db="EMBL/GenBank/DDBJ databases">
        <title>Phylogenomic resolution of chytrid fungi.</title>
        <authorList>
            <person name="Stajich J.E."/>
            <person name="Amses K."/>
            <person name="Simmons R."/>
            <person name="Seto K."/>
            <person name="Myers J."/>
            <person name="Bonds A."/>
            <person name="Quandt C.A."/>
            <person name="Barry K."/>
            <person name="Liu P."/>
            <person name="Grigoriev I."/>
            <person name="Longcore J.E."/>
            <person name="James T.Y."/>
        </authorList>
    </citation>
    <scope>NUCLEOTIDE SEQUENCE</scope>
    <source>
        <strain evidence="4">JEL0318</strain>
    </source>
</reference>
<dbReference type="GO" id="GO:0035869">
    <property type="term" value="C:ciliary transition zone"/>
    <property type="evidence" value="ECO:0007669"/>
    <property type="project" value="TreeGrafter"/>
</dbReference>
<feature type="compositionally biased region" description="Basic and acidic residues" evidence="1">
    <location>
        <begin position="311"/>
        <end position="321"/>
    </location>
</feature>
<dbReference type="EMBL" id="JADGJD010000524">
    <property type="protein sequence ID" value="KAJ3050351.1"/>
    <property type="molecule type" value="Genomic_DNA"/>
</dbReference>
<feature type="domain" description="DUF5523" evidence="3">
    <location>
        <begin position="234"/>
        <end position="474"/>
    </location>
</feature>
<feature type="region of interest" description="Disordered" evidence="1">
    <location>
        <begin position="732"/>
        <end position="923"/>
    </location>
</feature>
<feature type="region of interest" description="Disordered" evidence="1">
    <location>
        <begin position="1094"/>
        <end position="1122"/>
    </location>
</feature>
<evidence type="ECO:0000256" key="1">
    <source>
        <dbReference type="SAM" id="MobiDB-lite"/>
    </source>
</evidence>
<dbReference type="InterPro" id="IPR041510">
    <property type="entry name" value="DUF5523"/>
</dbReference>
<feature type="region of interest" description="Disordered" evidence="1">
    <location>
        <begin position="1"/>
        <end position="173"/>
    </location>
</feature>
<feature type="compositionally biased region" description="Low complexity" evidence="1">
    <location>
        <begin position="95"/>
        <end position="104"/>
    </location>
</feature>
<feature type="domain" description="CC2D2A N-terminal C2" evidence="2">
    <location>
        <begin position="1038"/>
        <end position="1149"/>
    </location>
</feature>
<name>A0AAD5SC51_9FUNG</name>
<dbReference type="PANTHER" id="PTHR20837:SF0">
    <property type="entry name" value="COILED-COIL AND C2 DOMAIN-CONTAINING PROTEIN 2A"/>
    <property type="match status" value="1"/>
</dbReference>
<dbReference type="GO" id="GO:1904491">
    <property type="term" value="P:protein localization to ciliary transition zone"/>
    <property type="evidence" value="ECO:0007669"/>
    <property type="project" value="TreeGrafter"/>
</dbReference>
<evidence type="ECO:0000259" key="2">
    <source>
        <dbReference type="Pfam" id="PF15625"/>
    </source>
</evidence>
<dbReference type="PANTHER" id="PTHR20837">
    <property type="entry name" value="CENTROSOMAL PROTEIN-RELATED"/>
    <property type="match status" value="1"/>
</dbReference>
<feature type="compositionally biased region" description="Basic and acidic residues" evidence="1">
    <location>
        <begin position="241"/>
        <end position="251"/>
    </location>
</feature>
<feature type="compositionally biased region" description="Basic and acidic residues" evidence="1">
    <location>
        <begin position="1099"/>
        <end position="1115"/>
    </location>
</feature>
<comment type="caution">
    <text evidence="4">The sequence shown here is derived from an EMBL/GenBank/DDBJ whole genome shotgun (WGS) entry which is preliminary data.</text>
</comment>
<accession>A0AAD5SC51</accession>
<dbReference type="InterPro" id="IPR028928">
    <property type="entry name" value="CC2D2AN-C2"/>
</dbReference>
<feature type="compositionally biased region" description="Basic and acidic residues" evidence="1">
    <location>
        <begin position="765"/>
        <end position="777"/>
    </location>
</feature>
<feature type="domain" description="CC2D2A N-terminal C2" evidence="2">
    <location>
        <begin position="954"/>
        <end position="1010"/>
    </location>
</feature>
<evidence type="ECO:0000259" key="3">
    <source>
        <dbReference type="Pfam" id="PF17661"/>
    </source>
</evidence>
<feature type="compositionally biased region" description="Basic and acidic residues" evidence="1">
    <location>
        <begin position="333"/>
        <end position="348"/>
    </location>
</feature>
<dbReference type="InterPro" id="IPR052434">
    <property type="entry name" value="Tectonic-like_complex_comp"/>
</dbReference>
<feature type="compositionally biased region" description="Basic residues" evidence="1">
    <location>
        <begin position="322"/>
        <end position="332"/>
    </location>
</feature>
<sequence>MDPERRQGQVAHEEGNGSATSEHLSALERAKARVNHRREQRVSGSDISGDDRSERNGGLVGRGEKIDGVGVMGSVKPPAIRTDFARPKIPTSEITPPTTATTATRYHRRLLSSRTSLPPTTLSTPTLLTTPLDPATPNTAATTPRRHRTRRPATNLGSSTSMGPPSSAGGDASISMEGVTAAIGAGRRWREVVRERRTGGRADLPRGGSLPPMSEFPNTSPRHSSASSSSSSSTSSESDVASEKPKRKSESGEPAGDTTAAEVRTDTDHAKRKGSKKAKKRRKRRVEEGEELLSGVVEVDERRRRKKDKGKRRDEKAERERRERRKRRKERREKREREGKAAETDVDREDEFRRIVAKADADMIGTYVMLGKWEQVWKDIVDRESHALGYPEFFDDRYDGSLWGSAFEVMRRPEDEGLYEGEQPEVTYSNYKKMVNRLKMTEPDHGKDWFTFANRLNALPSPLTPFYKRPLPITPISPLHPVLTRQKALPLTPYHPVTDHPTGTYYLLLDLRNLQIDSHPLMNQEASLTRDIESLVSSLKQRKQARIVEYLDGKVEALRAAYLDYVRAHPLKSLGKEEEDKGDGIYDAKPVHGYYAKLAERDRVRREREGFEVEATRRAYLEDIRATRLLRDTESQHDLLLEFKILKLWETLKALRSTNQVTTTPLKLLIISSKSDISQDEITFQTALSEELEELRDMHELDQLREMREHEVQIKRWEEAVVEREYAMRRKVEEEEERKRRRREEREVETLIGDVDEEESEGEGVDGRFGKTVEVRKKEKKKGRKPKSDVDEGIGETEGDGTGTDKDGKEKKRGGLARSLSRAGRRKSRSRKEEIDATDDAGVETGTATEREGRSLLAKMKSRSRSKSHGKGKSTEEEDGGRKRSKSSVQRLKEEEKRKSGEQSGSGGMVGHDSVESVVSVPERPKEFAASEFNEKKARAKIKKRLDASRRQIGAPTLSITCAYTAAVTSTSDCPKIEQLRRNQLEATQIHARIFYNDKEVTRTKAVSLNLETLSAKFCGVDGGSKGKGKHLEEEIRAATVIGVEVREVPESIRIELHESNAYGEMLLGEAVVPIPEASDTAADLDRDPLELSFAGPPFDERAHSHPGLEDEGKSRSAASNDGVSKWISGRIVVSAVWGVDEEGRSLGPVQTRSKDFRKQFEESEAPILRSSGPLGLVNLRKVMDWINDIRLDVNDPRNQDILRLQKAVHAVADTDGPVTAENFRQHWVEGKFFRLGVPIWMEQAAVGIATDKSMEGKRLDLLMARHKREVTVQQPVPTQDDKINDEMFQKVEDRANEELGLTGSIYPKRSFTPTATTPLTPLDLSKDIPTTLDPGFLKRIRSHQLLSLARHSRPPHVDDYVREERLPDTPQREWMFLNVLKPRRPLRPHRVDVANNGRTAHPAECKIVVQVVRAFNLPVRKANSGIVDAAATGGKDTEQIVCDCGSYSHRFPEAC</sequence>
<feature type="compositionally biased region" description="Low complexity" evidence="1">
    <location>
        <begin position="112"/>
        <end position="143"/>
    </location>
</feature>
<gene>
    <name evidence="4" type="primary">CC2D2A</name>
    <name evidence="4" type="ORF">HK097_008688</name>
</gene>
<feature type="compositionally biased region" description="Basic and acidic residues" evidence="1">
    <location>
        <begin position="190"/>
        <end position="204"/>
    </location>
</feature>
<protein>
    <submittedName>
        <fullName evidence="4">Coiled-coil and C2 domain-containing protein 2A</fullName>
    </submittedName>
</protein>
<proteinExistence type="predicted"/>
<feature type="compositionally biased region" description="Acidic residues" evidence="1">
    <location>
        <begin position="754"/>
        <end position="764"/>
    </location>
</feature>
<organism evidence="4 5">
    <name type="scientific">Rhizophlyctis rosea</name>
    <dbReference type="NCBI Taxonomy" id="64517"/>
    <lineage>
        <taxon>Eukaryota</taxon>
        <taxon>Fungi</taxon>
        <taxon>Fungi incertae sedis</taxon>
        <taxon>Chytridiomycota</taxon>
        <taxon>Chytridiomycota incertae sedis</taxon>
        <taxon>Chytridiomycetes</taxon>
        <taxon>Rhizophlyctidales</taxon>
        <taxon>Rhizophlyctidaceae</taxon>
        <taxon>Rhizophlyctis</taxon>
    </lineage>
</organism>
<feature type="region of interest" description="Disordered" evidence="1">
    <location>
        <begin position="190"/>
        <end position="288"/>
    </location>
</feature>
<evidence type="ECO:0000313" key="5">
    <source>
        <dbReference type="Proteomes" id="UP001212841"/>
    </source>
</evidence>
<dbReference type="Pfam" id="PF15625">
    <property type="entry name" value="CC2D2AN-C2"/>
    <property type="match status" value="2"/>
</dbReference>
<feature type="compositionally biased region" description="Basic residues" evidence="1">
    <location>
        <begin position="270"/>
        <end position="284"/>
    </location>
</feature>
<evidence type="ECO:0000313" key="4">
    <source>
        <dbReference type="EMBL" id="KAJ3050351.1"/>
    </source>
</evidence>
<feature type="compositionally biased region" description="Basic residues" evidence="1">
    <location>
        <begin position="860"/>
        <end position="872"/>
    </location>
</feature>
<feature type="compositionally biased region" description="Low complexity" evidence="1">
    <location>
        <begin position="224"/>
        <end position="238"/>
    </location>
</feature>
<keyword evidence="5" id="KW-1185">Reference proteome</keyword>